<evidence type="ECO:0000256" key="1">
    <source>
        <dbReference type="SAM" id="Phobius"/>
    </source>
</evidence>
<keyword evidence="1" id="KW-1133">Transmembrane helix</keyword>
<name>A0A0L6UGE3_9BASI</name>
<dbReference type="EMBL" id="LAVV01012283">
    <property type="protein sequence ID" value="KNZ46835.1"/>
    <property type="molecule type" value="Genomic_DNA"/>
</dbReference>
<protein>
    <submittedName>
        <fullName evidence="2">Uncharacterized protein</fullName>
    </submittedName>
</protein>
<keyword evidence="1" id="KW-0812">Transmembrane</keyword>
<comment type="caution">
    <text evidence="2">The sequence shown here is derived from an EMBL/GenBank/DDBJ whole genome shotgun (WGS) entry which is preliminary data.</text>
</comment>
<keyword evidence="1" id="KW-0472">Membrane</keyword>
<dbReference type="Proteomes" id="UP000037035">
    <property type="component" value="Unassembled WGS sequence"/>
</dbReference>
<keyword evidence="3" id="KW-1185">Reference proteome</keyword>
<evidence type="ECO:0000313" key="3">
    <source>
        <dbReference type="Proteomes" id="UP000037035"/>
    </source>
</evidence>
<sequence>MRIHGIPFWYQLLVERADEEAPLIYIRAPRTLTRPLRWEPWNNGRIPVPGVFLLSSLLALPSFACVNINILMLKTHLPCLSFMRDQDFLCSLLYGEE</sequence>
<proteinExistence type="predicted"/>
<dbReference type="VEuPathDB" id="FungiDB:VP01_690g5"/>
<evidence type="ECO:0000313" key="2">
    <source>
        <dbReference type="EMBL" id="KNZ46835.1"/>
    </source>
</evidence>
<organism evidence="2 3">
    <name type="scientific">Puccinia sorghi</name>
    <dbReference type="NCBI Taxonomy" id="27349"/>
    <lineage>
        <taxon>Eukaryota</taxon>
        <taxon>Fungi</taxon>
        <taxon>Dikarya</taxon>
        <taxon>Basidiomycota</taxon>
        <taxon>Pucciniomycotina</taxon>
        <taxon>Pucciniomycetes</taxon>
        <taxon>Pucciniales</taxon>
        <taxon>Pucciniaceae</taxon>
        <taxon>Puccinia</taxon>
    </lineage>
</organism>
<gene>
    <name evidence="2" type="ORF">VP01_690g5</name>
</gene>
<feature type="transmembrane region" description="Helical" evidence="1">
    <location>
        <begin position="51"/>
        <end position="73"/>
    </location>
</feature>
<reference evidence="2 3" key="1">
    <citation type="submission" date="2015-08" db="EMBL/GenBank/DDBJ databases">
        <title>Next Generation Sequencing and Analysis of the Genome of Puccinia sorghi L Schw, the Causal Agent of Maize Common Rust.</title>
        <authorList>
            <person name="Rochi L."/>
            <person name="Burguener G."/>
            <person name="Darino M."/>
            <person name="Turjanski A."/>
            <person name="Kreff E."/>
            <person name="Dieguez M.J."/>
            <person name="Sacco F."/>
        </authorList>
    </citation>
    <scope>NUCLEOTIDE SEQUENCE [LARGE SCALE GENOMIC DNA]</scope>
    <source>
        <strain evidence="2 3">RO10H11247</strain>
    </source>
</reference>
<accession>A0A0L6UGE3</accession>
<dbReference type="AlphaFoldDB" id="A0A0L6UGE3"/>